<gene>
    <name evidence="3" type="ORF">X975_27252</name>
</gene>
<dbReference type="EMBL" id="KK122307">
    <property type="protein sequence ID" value="KFM82453.1"/>
    <property type="molecule type" value="Genomic_DNA"/>
</dbReference>
<keyword evidence="4" id="KW-1185">Reference proteome</keyword>
<reference evidence="3 4" key="1">
    <citation type="submission" date="2013-11" db="EMBL/GenBank/DDBJ databases">
        <title>Genome sequencing of Stegodyphus mimosarum.</title>
        <authorList>
            <person name="Bechsgaard J."/>
        </authorList>
    </citation>
    <scope>NUCLEOTIDE SEQUENCE [LARGE SCALE GENOMIC DNA]</scope>
</reference>
<dbReference type="InterPro" id="IPR041588">
    <property type="entry name" value="Integrase_H2C2"/>
</dbReference>
<evidence type="ECO:0000256" key="1">
    <source>
        <dbReference type="ARBA" id="ARBA00012493"/>
    </source>
</evidence>
<organism evidence="3 4">
    <name type="scientific">Stegodyphus mimosarum</name>
    <name type="common">African social velvet spider</name>
    <dbReference type="NCBI Taxonomy" id="407821"/>
    <lineage>
        <taxon>Eukaryota</taxon>
        <taxon>Metazoa</taxon>
        <taxon>Ecdysozoa</taxon>
        <taxon>Arthropoda</taxon>
        <taxon>Chelicerata</taxon>
        <taxon>Arachnida</taxon>
        <taxon>Araneae</taxon>
        <taxon>Araneomorphae</taxon>
        <taxon>Entelegynae</taxon>
        <taxon>Eresoidea</taxon>
        <taxon>Eresidae</taxon>
        <taxon>Stegodyphus</taxon>
    </lineage>
</organism>
<feature type="domain" description="Integrase zinc-binding" evidence="2">
    <location>
        <begin position="63"/>
        <end position="111"/>
    </location>
</feature>
<evidence type="ECO:0000313" key="4">
    <source>
        <dbReference type="Proteomes" id="UP000054359"/>
    </source>
</evidence>
<protein>
    <recommendedName>
        <fullName evidence="1">RNA-directed DNA polymerase</fullName>
        <ecNumber evidence="1">2.7.7.49</ecNumber>
    </recommendedName>
</protein>
<dbReference type="Proteomes" id="UP000054359">
    <property type="component" value="Unassembled WGS sequence"/>
</dbReference>
<feature type="non-terminal residue" evidence="3">
    <location>
        <position position="136"/>
    </location>
</feature>
<dbReference type="AlphaFoldDB" id="A0A087UYL4"/>
<dbReference type="GO" id="GO:0003964">
    <property type="term" value="F:RNA-directed DNA polymerase activity"/>
    <property type="evidence" value="ECO:0007669"/>
    <property type="project" value="UniProtKB-EC"/>
</dbReference>
<name>A0A087UYL4_STEMI</name>
<dbReference type="Pfam" id="PF17921">
    <property type="entry name" value="Integrase_H2C2"/>
    <property type="match status" value="1"/>
</dbReference>
<dbReference type="PANTHER" id="PTHR37984:SF5">
    <property type="entry name" value="PROTEIN NYNRIN-LIKE"/>
    <property type="match status" value="1"/>
</dbReference>
<dbReference type="OrthoDB" id="6435711at2759"/>
<evidence type="ECO:0000313" key="3">
    <source>
        <dbReference type="EMBL" id="KFM82453.1"/>
    </source>
</evidence>
<proteinExistence type="predicted"/>
<evidence type="ECO:0000259" key="2">
    <source>
        <dbReference type="Pfam" id="PF17921"/>
    </source>
</evidence>
<dbReference type="Gene3D" id="1.10.340.70">
    <property type="match status" value="1"/>
</dbReference>
<dbReference type="InterPro" id="IPR050951">
    <property type="entry name" value="Retrovirus_Pol_polyprotein"/>
</dbReference>
<dbReference type="EC" id="2.7.7.49" evidence="1"/>
<dbReference type="FunFam" id="1.10.340.70:FF:000001">
    <property type="entry name" value="Retrovirus-related Pol polyprotein from transposon gypsy-like Protein"/>
    <property type="match status" value="1"/>
</dbReference>
<sequence length="136" mass="16013">MKLVKRDSKEVVQLQNTDKELSEIIQEVKEGTCKNENYSLTKRDLLVKRTTDKAGYGRQLLVIPEKLKSSIIKMCHEETSGHLSVKKTKDRLIRHFYWTGCYKETEDFVKNLRCLSARWERKRQKEGSTGFNTCHF</sequence>
<accession>A0A087UYL4</accession>
<dbReference type="PANTHER" id="PTHR37984">
    <property type="entry name" value="PROTEIN CBG26694"/>
    <property type="match status" value="1"/>
</dbReference>